<feature type="non-terminal residue" evidence="2">
    <location>
        <position position="39"/>
    </location>
</feature>
<feature type="compositionally biased region" description="Polar residues" evidence="1">
    <location>
        <begin position="1"/>
        <end position="11"/>
    </location>
</feature>
<proteinExistence type="predicted"/>
<feature type="region of interest" description="Disordered" evidence="1">
    <location>
        <begin position="1"/>
        <end position="39"/>
    </location>
</feature>
<reference evidence="2 3" key="1">
    <citation type="submission" date="2015-04" db="EMBL/GenBank/DDBJ databases">
        <title>Draft genome of the roundworm Trichinella nativa.</title>
        <authorList>
            <person name="Mitreva M."/>
        </authorList>
    </citation>
    <scope>NUCLEOTIDE SEQUENCE [LARGE SCALE GENOMIC DNA]</scope>
    <source>
        <strain evidence="2 3">ISS45</strain>
    </source>
</reference>
<gene>
    <name evidence="2" type="ORF">D917_01260</name>
</gene>
<feature type="compositionally biased region" description="Basic and acidic residues" evidence="1">
    <location>
        <begin position="14"/>
        <end position="25"/>
    </location>
</feature>
<evidence type="ECO:0000313" key="2">
    <source>
        <dbReference type="EMBL" id="OUC48132.1"/>
    </source>
</evidence>
<evidence type="ECO:0000256" key="1">
    <source>
        <dbReference type="SAM" id="MobiDB-lite"/>
    </source>
</evidence>
<protein>
    <submittedName>
        <fullName evidence="2">Uncharacterized protein</fullName>
    </submittedName>
</protein>
<evidence type="ECO:0000313" key="3">
    <source>
        <dbReference type="Proteomes" id="UP000243006"/>
    </source>
</evidence>
<organism evidence="2 3">
    <name type="scientific">Trichinella nativa</name>
    <dbReference type="NCBI Taxonomy" id="6335"/>
    <lineage>
        <taxon>Eukaryota</taxon>
        <taxon>Metazoa</taxon>
        <taxon>Ecdysozoa</taxon>
        <taxon>Nematoda</taxon>
        <taxon>Enoplea</taxon>
        <taxon>Dorylaimia</taxon>
        <taxon>Trichinellida</taxon>
        <taxon>Trichinellidae</taxon>
        <taxon>Trichinella</taxon>
    </lineage>
</organism>
<dbReference type="AlphaFoldDB" id="A0A1Y3ESG6"/>
<dbReference type="EMBL" id="LVZM01003134">
    <property type="protein sequence ID" value="OUC48132.1"/>
    <property type="molecule type" value="Genomic_DNA"/>
</dbReference>
<comment type="caution">
    <text evidence="2">The sequence shown here is derived from an EMBL/GenBank/DDBJ whole genome shotgun (WGS) entry which is preliminary data.</text>
</comment>
<accession>A0A1Y3ESG6</accession>
<sequence length="39" mass="4605">MSSSEIVTVPQSGVEKRIRVRFPEHRRGRTLNQPPYKHM</sequence>
<name>A0A1Y3ESG6_9BILA</name>
<dbReference type="Proteomes" id="UP000243006">
    <property type="component" value="Unassembled WGS sequence"/>
</dbReference>